<evidence type="ECO:0000313" key="1">
    <source>
        <dbReference type="EMBL" id="OMJ68088.1"/>
    </source>
</evidence>
<protein>
    <submittedName>
        <fullName evidence="1">Uncharacterized protein</fullName>
    </submittedName>
</protein>
<organism evidence="1 2">
    <name type="scientific">Stentor coeruleus</name>
    <dbReference type="NCBI Taxonomy" id="5963"/>
    <lineage>
        <taxon>Eukaryota</taxon>
        <taxon>Sar</taxon>
        <taxon>Alveolata</taxon>
        <taxon>Ciliophora</taxon>
        <taxon>Postciliodesmatophora</taxon>
        <taxon>Heterotrichea</taxon>
        <taxon>Heterotrichida</taxon>
        <taxon>Stentoridae</taxon>
        <taxon>Stentor</taxon>
    </lineage>
</organism>
<dbReference type="AlphaFoldDB" id="A0A1R2AUA1"/>
<gene>
    <name evidence="1" type="ORF">SteCoe_34557</name>
</gene>
<dbReference type="Proteomes" id="UP000187209">
    <property type="component" value="Unassembled WGS sequence"/>
</dbReference>
<sequence length="120" mass="13986">MLLKALKYCSRTFTSTPEVFRFPSTHTFEVSPENAEVFVRRVIKCVRERLVKYDPQRWQDVEFSYESHWLRPNEGVDVATCIQVHEALEKEFKVEIMDARVLITDIPTACAIVSGYESLI</sequence>
<keyword evidence="2" id="KW-1185">Reference proteome</keyword>
<dbReference type="OrthoDB" id="308323at2759"/>
<evidence type="ECO:0000313" key="2">
    <source>
        <dbReference type="Proteomes" id="UP000187209"/>
    </source>
</evidence>
<dbReference type="EMBL" id="MPUH01001386">
    <property type="protein sequence ID" value="OMJ68088.1"/>
    <property type="molecule type" value="Genomic_DNA"/>
</dbReference>
<accession>A0A1R2AUA1</accession>
<reference evidence="1 2" key="1">
    <citation type="submission" date="2016-11" db="EMBL/GenBank/DDBJ databases">
        <title>The macronuclear genome of Stentor coeruleus: a giant cell with tiny introns.</title>
        <authorList>
            <person name="Slabodnick M."/>
            <person name="Ruby J.G."/>
            <person name="Reiff S.B."/>
            <person name="Swart E.C."/>
            <person name="Gosai S."/>
            <person name="Prabakaran S."/>
            <person name="Witkowska E."/>
            <person name="Larue G.E."/>
            <person name="Fisher S."/>
            <person name="Freeman R.M."/>
            <person name="Gunawardena J."/>
            <person name="Chu W."/>
            <person name="Stover N.A."/>
            <person name="Gregory B.D."/>
            <person name="Nowacki M."/>
            <person name="Derisi J."/>
            <person name="Roy S.W."/>
            <person name="Marshall W.F."/>
            <person name="Sood P."/>
        </authorList>
    </citation>
    <scope>NUCLEOTIDE SEQUENCE [LARGE SCALE GENOMIC DNA]</scope>
    <source>
        <strain evidence="1">WM001</strain>
    </source>
</reference>
<name>A0A1R2AUA1_9CILI</name>
<proteinExistence type="predicted"/>
<comment type="caution">
    <text evidence="1">The sequence shown here is derived from an EMBL/GenBank/DDBJ whole genome shotgun (WGS) entry which is preliminary data.</text>
</comment>